<evidence type="ECO:0000259" key="14">
    <source>
        <dbReference type="Pfam" id="PF07715"/>
    </source>
</evidence>
<evidence type="ECO:0000256" key="10">
    <source>
        <dbReference type="PROSITE-ProRule" id="PRU01360"/>
    </source>
</evidence>
<dbReference type="PANTHER" id="PTHR32552">
    <property type="entry name" value="FERRICHROME IRON RECEPTOR-RELATED"/>
    <property type="match status" value="1"/>
</dbReference>
<keyword evidence="8 15" id="KW-0675">Receptor</keyword>
<keyword evidence="6 11" id="KW-0798">TonB box</keyword>
<dbReference type="RefSeq" id="WP_176765684.1">
    <property type="nucleotide sequence ID" value="NZ_FNDD01000047.1"/>
</dbReference>
<dbReference type="InterPro" id="IPR000531">
    <property type="entry name" value="Beta-barrel_TonB"/>
</dbReference>
<dbReference type="Pfam" id="PF00593">
    <property type="entry name" value="TonB_dep_Rec_b-barrel"/>
    <property type="match status" value="1"/>
</dbReference>
<dbReference type="AlphaFoldDB" id="A0A1G8H9A3"/>
<dbReference type="Gene3D" id="2.170.130.10">
    <property type="entry name" value="TonB-dependent receptor, plug domain"/>
    <property type="match status" value="1"/>
</dbReference>
<dbReference type="EMBL" id="FNDD01000047">
    <property type="protein sequence ID" value="SDI03244.1"/>
    <property type="molecule type" value="Genomic_DNA"/>
</dbReference>
<keyword evidence="7 10" id="KW-0472">Membrane</keyword>
<dbReference type="InterPro" id="IPR012910">
    <property type="entry name" value="Plug_dom"/>
</dbReference>
<feature type="domain" description="TonB-dependent receptor plug" evidence="14">
    <location>
        <begin position="54"/>
        <end position="153"/>
    </location>
</feature>
<evidence type="ECO:0000256" key="9">
    <source>
        <dbReference type="ARBA" id="ARBA00023237"/>
    </source>
</evidence>
<reference evidence="16" key="1">
    <citation type="submission" date="2016-10" db="EMBL/GenBank/DDBJ databases">
        <authorList>
            <person name="Varghese N."/>
            <person name="Submissions S."/>
        </authorList>
    </citation>
    <scope>NUCLEOTIDE SEQUENCE [LARGE SCALE GENOMIC DNA]</scope>
    <source>
        <strain evidence="16">CGMCC 1.10228</strain>
    </source>
</reference>
<dbReference type="PROSITE" id="PS52016">
    <property type="entry name" value="TONB_DEPENDENT_REC_3"/>
    <property type="match status" value="1"/>
</dbReference>
<feature type="chain" id="PRO_5011609242" evidence="12">
    <location>
        <begin position="23"/>
        <end position="697"/>
    </location>
</feature>
<keyword evidence="9 10" id="KW-0998">Cell outer membrane</keyword>
<evidence type="ECO:0000256" key="5">
    <source>
        <dbReference type="ARBA" id="ARBA00022692"/>
    </source>
</evidence>
<evidence type="ECO:0000256" key="8">
    <source>
        <dbReference type="ARBA" id="ARBA00023170"/>
    </source>
</evidence>
<evidence type="ECO:0000256" key="11">
    <source>
        <dbReference type="RuleBase" id="RU003357"/>
    </source>
</evidence>
<gene>
    <name evidence="15" type="ORF">SAMN04488136_1479</name>
</gene>
<keyword evidence="12" id="KW-0732">Signal</keyword>
<dbReference type="Pfam" id="PF07715">
    <property type="entry name" value="Plug"/>
    <property type="match status" value="1"/>
</dbReference>
<dbReference type="GO" id="GO:0009279">
    <property type="term" value="C:cell outer membrane"/>
    <property type="evidence" value="ECO:0007669"/>
    <property type="project" value="UniProtKB-SubCell"/>
</dbReference>
<organism evidence="15 16">
    <name type="scientific">Vibrio xiamenensis</name>
    <dbReference type="NCBI Taxonomy" id="861298"/>
    <lineage>
        <taxon>Bacteria</taxon>
        <taxon>Pseudomonadati</taxon>
        <taxon>Pseudomonadota</taxon>
        <taxon>Gammaproteobacteria</taxon>
        <taxon>Vibrionales</taxon>
        <taxon>Vibrionaceae</taxon>
        <taxon>Vibrio</taxon>
    </lineage>
</organism>
<evidence type="ECO:0000256" key="3">
    <source>
        <dbReference type="ARBA" id="ARBA00022448"/>
    </source>
</evidence>
<dbReference type="SUPFAM" id="SSF56935">
    <property type="entry name" value="Porins"/>
    <property type="match status" value="1"/>
</dbReference>
<feature type="signal peptide" evidence="12">
    <location>
        <begin position="1"/>
        <end position="22"/>
    </location>
</feature>
<dbReference type="Proteomes" id="UP000198854">
    <property type="component" value="Unassembled WGS sequence"/>
</dbReference>
<comment type="subcellular location">
    <subcellularLocation>
        <location evidence="1 10">Cell outer membrane</location>
        <topology evidence="1 10">Multi-pass membrane protein</topology>
    </subcellularLocation>
</comment>
<name>A0A1G8H9A3_9VIBR</name>
<evidence type="ECO:0000256" key="6">
    <source>
        <dbReference type="ARBA" id="ARBA00023077"/>
    </source>
</evidence>
<keyword evidence="3 10" id="KW-0813">Transport</keyword>
<dbReference type="InterPro" id="IPR039426">
    <property type="entry name" value="TonB-dep_rcpt-like"/>
</dbReference>
<dbReference type="InterPro" id="IPR036942">
    <property type="entry name" value="Beta-barrel_TonB_sf"/>
</dbReference>
<evidence type="ECO:0000256" key="2">
    <source>
        <dbReference type="ARBA" id="ARBA00009810"/>
    </source>
</evidence>
<protein>
    <submittedName>
        <fullName evidence="15">Outer-membrane receptor for ferric coprogen and ferric-rhodotorulic acid</fullName>
    </submittedName>
</protein>
<dbReference type="InterPro" id="IPR010105">
    <property type="entry name" value="TonB_sidphr_rcpt"/>
</dbReference>
<comment type="similarity">
    <text evidence="2 10 11">Belongs to the TonB-dependent receptor family.</text>
</comment>
<sequence length="697" mass="77880">MKLFTCSPIVLSLPFIPLLSYANTEDTVETITVVGSEIISPKISSSTGLSLTPEETPQSVTVLDSYYIEERNLSSIDDVLNRVIGISTLETDDVRNEFQSRGFDITSYLVDGMPYSWGDTAGFSGQTQIDTSIYERVEVVRGSTGLTTGVGDPSASINLVRKHADSADLVGNVQASVGSWDQRELMADVSNRLSDDGSLRGRIVAKYSQGESYVDLYESERKVLYAVVEKDLSINSLLRVGASYQADDRDGAAWGGIPGVYSDGSATHFSRSKTAATDWNFWNTQHLNLFVDYEYEFSNGWQIKSNYNHTQYSQRAKLTNINIGSLEKDGSGLYAWSYNNEGESTQDSISVNVNGNYSLAGRQHELILGVSYHHLKDFNQYYAMDPAAYATVDDYLNWNGDLTEPTWEENKTTEYDFTTKQLAFYTATRIHLTNNTNAILGARIANWQREGENYGDVTFGDDGIITPYAGLLYDLSDRSRIYASYATIYEPQNARDRSGDYLDPLEGKTYEVGIKSNLSDKITLSAALFRIEQDNLAQEDAGYTIPNTNDPAQKPVDGTVSQGVELQLSARPIEGMDINLGMTQFEAEDKDGNKVNTNFARKQIKFSSNYQFVGWNPDLTIGADVRWQSEIYATDDIRQPSYALVDLIANYQINKAFTMRLNVENLFDKTYYSYLNSSNTVRYGEPLNAKLSLNYSF</sequence>
<evidence type="ECO:0000259" key="13">
    <source>
        <dbReference type="Pfam" id="PF00593"/>
    </source>
</evidence>
<evidence type="ECO:0000256" key="12">
    <source>
        <dbReference type="SAM" id="SignalP"/>
    </source>
</evidence>
<proteinExistence type="inferred from homology"/>
<feature type="domain" description="TonB-dependent receptor-like beta-barrel" evidence="13">
    <location>
        <begin position="244"/>
        <end position="666"/>
    </location>
</feature>
<keyword evidence="5 10" id="KW-0812">Transmembrane</keyword>
<dbReference type="GO" id="GO:0015344">
    <property type="term" value="F:siderophore uptake transmembrane transporter activity"/>
    <property type="evidence" value="ECO:0007669"/>
    <property type="project" value="TreeGrafter"/>
</dbReference>
<evidence type="ECO:0000313" key="16">
    <source>
        <dbReference type="Proteomes" id="UP000198854"/>
    </source>
</evidence>
<dbReference type="NCBIfam" id="TIGR01783">
    <property type="entry name" value="TonB-siderophor"/>
    <property type="match status" value="1"/>
</dbReference>
<dbReference type="CDD" id="cd01347">
    <property type="entry name" value="ligand_gated_channel"/>
    <property type="match status" value="1"/>
</dbReference>
<dbReference type="GO" id="GO:0038023">
    <property type="term" value="F:signaling receptor activity"/>
    <property type="evidence" value="ECO:0007669"/>
    <property type="project" value="InterPro"/>
</dbReference>
<keyword evidence="4 10" id="KW-1134">Transmembrane beta strand</keyword>
<keyword evidence="16" id="KW-1185">Reference proteome</keyword>
<dbReference type="GO" id="GO:0015891">
    <property type="term" value="P:siderophore transport"/>
    <property type="evidence" value="ECO:0007669"/>
    <property type="project" value="InterPro"/>
</dbReference>
<accession>A0A1G8H9A3</accession>
<evidence type="ECO:0000256" key="4">
    <source>
        <dbReference type="ARBA" id="ARBA00022452"/>
    </source>
</evidence>
<evidence type="ECO:0000256" key="7">
    <source>
        <dbReference type="ARBA" id="ARBA00023136"/>
    </source>
</evidence>
<dbReference type="Gene3D" id="2.40.170.20">
    <property type="entry name" value="TonB-dependent receptor, beta-barrel domain"/>
    <property type="match status" value="1"/>
</dbReference>
<evidence type="ECO:0000313" key="15">
    <source>
        <dbReference type="EMBL" id="SDI03244.1"/>
    </source>
</evidence>
<evidence type="ECO:0000256" key="1">
    <source>
        <dbReference type="ARBA" id="ARBA00004571"/>
    </source>
</evidence>
<dbReference type="PANTHER" id="PTHR32552:SF74">
    <property type="entry name" value="HYDROXAMATE SIDEROPHORE RECEPTOR FHUE"/>
    <property type="match status" value="1"/>
</dbReference>
<dbReference type="InterPro" id="IPR037066">
    <property type="entry name" value="Plug_dom_sf"/>
</dbReference>
<dbReference type="STRING" id="861298.SAMN04488136_1479"/>